<evidence type="ECO:0000256" key="6">
    <source>
        <dbReference type="ARBA" id="ARBA00022723"/>
    </source>
</evidence>
<evidence type="ECO:0000256" key="5">
    <source>
        <dbReference type="ARBA" id="ARBA00022692"/>
    </source>
</evidence>
<evidence type="ECO:0000259" key="13">
    <source>
        <dbReference type="PROSITE" id="PS50939"/>
    </source>
</evidence>
<evidence type="ECO:0000313" key="15">
    <source>
        <dbReference type="Proteomes" id="UP000613066"/>
    </source>
</evidence>
<dbReference type="EC" id="7.2.1.3" evidence="11"/>
<proteinExistence type="predicted"/>
<evidence type="ECO:0000256" key="4">
    <source>
        <dbReference type="ARBA" id="ARBA00022617"/>
    </source>
</evidence>
<protein>
    <recommendedName>
        <fullName evidence="11">ascorbate ferrireductase (transmembrane)</fullName>
        <ecNumber evidence="11">7.2.1.3</ecNumber>
    </recommendedName>
</protein>
<dbReference type="OrthoDB" id="432881at2759"/>
<keyword evidence="5 12" id="KW-0812">Transmembrane</keyword>
<feature type="transmembrane region" description="Helical" evidence="12">
    <location>
        <begin position="46"/>
        <end position="66"/>
    </location>
</feature>
<dbReference type="Proteomes" id="UP000613066">
    <property type="component" value="Unassembled WGS sequence"/>
</dbReference>
<keyword evidence="4" id="KW-0349">Heme</keyword>
<dbReference type="GO" id="GO:0046872">
    <property type="term" value="F:metal ion binding"/>
    <property type="evidence" value="ECO:0007669"/>
    <property type="project" value="UniProtKB-KW"/>
</dbReference>
<evidence type="ECO:0000256" key="3">
    <source>
        <dbReference type="ARBA" id="ARBA00022448"/>
    </source>
</evidence>
<keyword evidence="8 12" id="KW-1133">Transmembrane helix</keyword>
<comment type="caution">
    <text evidence="14">The sequence shown here is derived from an EMBL/GenBank/DDBJ whole genome shotgun (WGS) entry which is preliminary data.</text>
</comment>
<feature type="domain" description="Cytochrome b561" evidence="13">
    <location>
        <begin position="1"/>
        <end position="173"/>
    </location>
</feature>
<dbReference type="EMBL" id="WBMW01003925">
    <property type="protein sequence ID" value="NXC46367.1"/>
    <property type="molecule type" value="Genomic_DNA"/>
</dbReference>
<keyword evidence="7" id="KW-0249">Electron transport</keyword>
<dbReference type="GO" id="GO:0140571">
    <property type="term" value="F:transmembrane ascorbate ferrireductase activity"/>
    <property type="evidence" value="ECO:0007669"/>
    <property type="project" value="UniProtKB-EC"/>
</dbReference>
<keyword evidence="15" id="KW-1185">Reference proteome</keyword>
<dbReference type="PANTHER" id="PTHR15422:SF21">
    <property type="entry name" value="TRANSMEMBRANE REDUCTASE CYB561D2"/>
    <property type="match status" value="1"/>
</dbReference>
<dbReference type="InterPro" id="IPR006593">
    <property type="entry name" value="Cyt_b561/ferric_Rdtase_TM"/>
</dbReference>
<evidence type="ECO:0000313" key="14">
    <source>
        <dbReference type="EMBL" id="NXC46367.1"/>
    </source>
</evidence>
<name>A0A851P2E4_9GALL</name>
<keyword evidence="6" id="KW-0479">Metal-binding</keyword>
<dbReference type="GO" id="GO:0005783">
    <property type="term" value="C:endoplasmic reticulum"/>
    <property type="evidence" value="ECO:0007669"/>
    <property type="project" value="TreeGrafter"/>
</dbReference>
<evidence type="ECO:0000256" key="7">
    <source>
        <dbReference type="ARBA" id="ARBA00022982"/>
    </source>
</evidence>
<keyword evidence="3" id="KW-0813">Transport</keyword>
<evidence type="ECO:0000256" key="10">
    <source>
        <dbReference type="ARBA" id="ARBA00023136"/>
    </source>
</evidence>
<dbReference type="GO" id="GO:0016020">
    <property type="term" value="C:membrane"/>
    <property type="evidence" value="ECO:0007669"/>
    <property type="project" value="UniProtKB-SubCell"/>
</dbReference>
<gene>
    <name evidence="14" type="primary">Cyb561d2</name>
    <name evidence="14" type="ORF">PENPIL_R10315</name>
</gene>
<evidence type="ECO:0000256" key="1">
    <source>
        <dbReference type="ARBA" id="ARBA00001970"/>
    </source>
</evidence>
<feature type="non-terminal residue" evidence="14">
    <location>
        <position position="1"/>
    </location>
</feature>
<evidence type="ECO:0000256" key="11">
    <source>
        <dbReference type="ARBA" id="ARBA00024225"/>
    </source>
</evidence>
<evidence type="ECO:0000256" key="12">
    <source>
        <dbReference type="SAM" id="Phobius"/>
    </source>
</evidence>
<dbReference type="PANTHER" id="PTHR15422">
    <property type="entry name" value="OS05G0565100 PROTEIN"/>
    <property type="match status" value="1"/>
</dbReference>
<dbReference type="PROSITE" id="PS50939">
    <property type="entry name" value="CYTOCHROME_B561"/>
    <property type="match status" value="1"/>
</dbReference>
<dbReference type="InterPro" id="IPR045150">
    <property type="entry name" value="CYB561D1/2"/>
</dbReference>
<dbReference type="Gene3D" id="1.20.120.1770">
    <property type="match status" value="1"/>
</dbReference>
<dbReference type="Pfam" id="PF03188">
    <property type="entry name" value="Cytochrom_B561"/>
    <property type="match status" value="1"/>
</dbReference>
<accession>A0A851P2E4</accession>
<feature type="transmembrane region" description="Helical" evidence="12">
    <location>
        <begin position="78"/>
        <end position="101"/>
    </location>
</feature>
<evidence type="ECO:0000256" key="8">
    <source>
        <dbReference type="ARBA" id="ARBA00022989"/>
    </source>
</evidence>
<feature type="non-terminal residue" evidence="14">
    <location>
        <position position="178"/>
    </location>
</feature>
<keyword evidence="9" id="KW-0408">Iron</keyword>
<dbReference type="AlphaFoldDB" id="A0A851P2E4"/>
<organism evidence="14 15">
    <name type="scientific">Penelope pileata</name>
    <dbReference type="NCBI Taxonomy" id="1118817"/>
    <lineage>
        <taxon>Eukaryota</taxon>
        <taxon>Metazoa</taxon>
        <taxon>Chordata</taxon>
        <taxon>Craniata</taxon>
        <taxon>Vertebrata</taxon>
        <taxon>Euteleostomi</taxon>
        <taxon>Archelosauria</taxon>
        <taxon>Archosauria</taxon>
        <taxon>Dinosauria</taxon>
        <taxon>Saurischia</taxon>
        <taxon>Theropoda</taxon>
        <taxon>Coelurosauria</taxon>
        <taxon>Aves</taxon>
        <taxon>Neognathae</taxon>
        <taxon>Galloanserae</taxon>
        <taxon>Galliformes</taxon>
        <taxon>Cracidae</taxon>
        <taxon>Penelope</taxon>
    </lineage>
</organism>
<dbReference type="SMART" id="SM00665">
    <property type="entry name" value="B561"/>
    <property type="match status" value="1"/>
</dbReference>
<evidence type="ECO:0000256" key="9">
    <source>
        <dbReference type="ARBA" id="ARBA00023004"/>
    </source>
</evidence>
<keyword evidence="10 12" id="KW-0472">Membrane</keyword>
<feature type="transmembrane region" description="Helical" evidence="12">
    <location>
        <begin position="146"/>
        <end position="166"/>
    </location>
</feature>
<feature type="transmembrane region" description="Helical" evidence="12">
    <location>
        <begin position="6"/>
        <end position="26"/>
    </location>
</feature>
<comment type="cofactor">
    <cofactor evidence="1">
        <name>heme b</name>
        <dbReference type="ChEBI" id="CHEBI:60344"/>
    </cofactor>
</comment>
<feature type="transmembrane region" description="Helical" evidence="12">
    <location>
        <begin position="113"/>
        <end position="140"/>
    </location>
</feature>
<comment type="subcellular location">
    <subcellularLocation>
        <location evidence="2">Membrane</location>
        <topology evidence="2">Multi-pass membrane protein</topology>
    </subcellularLocation>
</comment>
<dbReference type="GO" id="GO:0140575">
    <property type="term" value="F:transmembrane monodehydroascorbate reductase activity"/>
    <property type="evidence" value="ECO:0007669"/>
    <property type="project" value="InterPro"/>
</dbReference>
<evidence type="ECO:0000256" key="2">
    <source>
        <dbReference type="ARBA" id="ARBA00004141"/>
    </source>
</evidence>
<reference evidence="14" key="1">
    <citation type="submission" date="2019-09" db="EMBL/GenBank/DDBJ databases">
        <title>Bird 10,000 Genomes (B10K) Project - Family phase.</title>
        <authorList>
            <person name="Zhang G."/>
        </authorList>
    </citation>
    <scope>NUCLEOTIDE SEQUENCE</scope>
    <source>
        <strain evidence="14">B10K-DU-001-08</strain>
        <tissue evidence="14">Muscle</tissue>
    </source>
</reference>
<sequence length="178" mass="18953">AGLFSWHPLLMALAVSLLMTEALLVFSPEASPLRGRSRQAQARAHAALQALAVLCAALGLALVAYHKHLHGAAHLRTWHGRAGLLAVLYAAGQALGGLRLLLLRPGAPGRLRLYHATAGLVGYLLGCASLVLGMCSLWFTAAARGAAWYLAVLCPVLSSLVVMSQVSRAYLYRKRSQH</sequence>